<dbReference type="Proteomes" id="UP001529510">
    <property type="component" value="Unassembled WGS sequence"/>
</dbReference>
<feature type="non-terminal residue" evidence="1">
    <location>
        <position position="1"/>
    </location>
</feature>
<evidence type="ECO:0000313" key="1">
    <source>
        <dbReference type="EMBL" id="KAL0196205.1"/>
    </source>
</evidence>
<evidence type="ECO:0000313" key="2">
    <source>
        <dbReference type="Proteomes" id="UP001529510"/>
    </source>
</evidence>
<sequence>FARFTSGHYSCLNNISLSSTNSSRSVSLRHLSSCDCTGSCALTALSATAYTDSAEQSDEE</sequence>
<dbReference type="EMBL" id="JAMKFB020000004">
    <property type="protein sequence ID" value="KAL0196205.1"/>
    <property type="molecule type" value="Genomic_DNA"/>
</dbReference>
<protein>
    <submittedName>
        <fullName evidence="1">Uncharacterized protein</fullName>
    </submittedName>
</protein>
<comment type="caution">
    <text evidence="1">The sequence shown here is derived from an EMBL/GenBank/DDBJ whole genome shotgun (WGS) entry which is preliminary data.</text>
</comment>
<gene>
    <name evidence="1" type="ORF">M9458_009777</name>
</gene>
<accession>A0ABD0RFD1</accession>
<organism evidence="1 2">
    <name type="scientific">Cirrhinus mrigala</name>
    <name type="common">Mrigala</name>
    <dbReference type="NCBI Taxonomy" id="683832"/>
    <lineage>
        <taxon>Eukaryota</taxon>
        <taxon>Metazoa</taxon>
        <taxon>Chordata</taxon>
        <taxon>Craniata</taxon>
        <taxon>Vertebrata</taxon>
        <taxon>Euteleostomi</taxon>
        <taxon>Actinopterygii</taxon>
        <taxon>Neopterygii</taxon>
        <taxon>Teleostei</taxon>
        <taxon>Ostariophysi</taxon>
        <taxon>Cypriniformes</taxon>
        <taxon>Cyprinidae</taxon>
        <taxon>Labeoninae</taxon>
        <taxon>Labeonini</taxon>
        <taxon>Cirrhinus</taxon>
    </lineage>
</organism>
<dbReference type="AlphaFoldDB" id="A0ABD0RFD1"/>
<feature type="non-terminal residue" evidence="1">
    <location>
        <position position="60"/>
    </location>
</feature>
<name>A0ABD0RFD1_CIRMR</name>
<keyword evidence="2" id="KW-1185">Reference proteome</keyword>
<reference evidence="1 2" key="1">
    <citation type="submission" date="2024-05" db="EMBL/GenBank/DDBJ databases">
        <title>Genome sequencing and assembly of Indian major carp, Cirrhinus mrigala (Hamilton, 1822).</title>
        <authorList>
            <person name="Mohindra V."/>
            <person name="Chowdhury L.M."/>
            <person name="Lal K."/>
            <person name="Jena J.K."/>
        </authorList>
    </citation>
    <scope>NUCLEOTIDE SEQUENCE [LARGE SCALE GENOMIC DNA]</scope>
    <source>
        <strain evidence="1">CM1030</strain>
        <tissue evidence="1">Blood</tissue>
    </source>
</reference>
<proteinExistence type="predicted"/>